<evidence type="ECO:0000313" key="1">
    <source>
        <dbReference type="EMBL" id="KAK3725112.1"/>
    </source>
</evidence>
<accession>A0ACC3NXJ4</accession>
<dbReference type="EMBL" id="JAUTXU010000003">
    <property type="protein sequence ID" value="KAK3725112.1"/>
    <property type="molecule type" value="Genomic_DNA"/>
</dbReference>
<name>A0ACC3NXJ4_9PEZI</name>
<keyword evidence="2" id="KW-1185">Reference proteome</keyword>
<dbReference type="Proteomes" id="UP001281147">
    <property type="component" value="Unassembled WGS sequence"/>
</dbReference>
<sequence>MAIDELTPIAQGLGFQSKQDYLQSFRDDIPGLPACNDRALEALVIRDLHENADQDDDDEAPPQQESLTKAKSLVAQAEGCLKALNMMLHEVMSPSLAQELCLERLPVLHEKLCARIANQDAEKAPKKVRPLTPLPAYTTVFVDSVKGVKEIVSAILDSARSDPAHVVIFVDLEGYNLGRDGKLSLLQIFIPNNGTVYILDIFKLGEKAFNTSVAAPDDIDQCAGTTLKSIFESTTISKAFWDCRSDSDALFSHHGIILDPQGVIDVQLLDCATAIKRQMRKKVKSLSMSVGMRLHLPEDQDKKWQEMKQEGHSVSKEGPNWREKQAADVAKGNEIYEQLKAEGVEDPRGLLQEELADDGWVEAEAWEQRPLPAAMVEYAARDVVVLPLLLKHFAHHERLTEARKTAVEEETVNRIRGSQAAVLAPSGNIAPQGWDDADW</sequence>
<reference evidence="1" key="1">
    <citation type="submission" date="2023-07" db="EMBL/GenBank/DDBJ databases">
        <title>Black Yeasts Isolated from many extreme environments.</title>
        <authorList>
            <person name="Coleine C."/>
            <person name="Stajich J.E."/>
            <person name="Selbmann L."/>
        </authorList>
    </citation>
    <scope>NUCLEOTIDE SEQUENCE</scope>
    <source>
        <strain evidence="1">CCFEE 5714</strain>
    </source>
</reference>
<protein>
    <submittedName>
        <fullName evidence="1">Uncharacterized protein</fullName>
    </submittedName>
</protein>
<comment type="caution">
    <text evidence="1">The sequence shown here is derived from an EMBL/GenBank/DDBJ whole genome shotgun (WGS) entry which is preliminary data.</text>
</comment>
<evidence type="ECO:0000313" key="2">
    <source>
        <dbReference type="Proteomes" id="UP001281147"/>
    </source>
</evidence>
<gene>
    <name evidence="1" type="ORF">LTR37_000623</name>
</gene>
<proteinExistence type="predicted"/>
<organism evidence="1 2">
    <name type="scientific">Vermiconidia calcicola</name>
    <dbReference type="NCBI Taxonomy" id="1690605"/>
    <lineage>
        <taxon>Eukaryota</taxon>
        <taxon>Fungi</taxon>
        <taxon>Dikarya</taxon>
        <taxon>Ascomycota</taxon>
        <taxon>Pezizomycotina</taxon>
        <taxon>Dothideomycetes</taxon>
        <taxon>Dothideomycetidae</taxon>
        <taxon>Mycosphaerellales</taxon>
        <taxon>Extremaceae</taxon>
        <taxon>Vermiconidia</taxon>
    </lineage>
</organism>